<keyword evidence="4" id="KW-0804">Transcription</keyword>
<dbReference type="InterPro" id="IPR011006">
    <property type="entry name" value="CheY-like_superfamily"/>
</dbReference>
<feature type="modified residue" description="4-aspartylphosphate" evidence="5">
    <location>
        <position position="63"/>
    </location>
</feature>
<evidence type="ECO:0000256" key="2">
    <source>
        <dbReference type="ARBA" id="ARBA00023015"/>
    </source>
</evidence>
<keyword evidence="1 5" id="KW-0597">Phosphoprotein</keyword>
<dbReference type="Gene3D" id="3.40.50.2300">
    <property type="match status" value="1"/>
</dbReference>
<dbReference type="Pfam" id="PF00196">
    <property type="entry name" value="GerE"/>
    <property type="match status" value="1"/>
</dbReference>
<gene>
    <name evidence="8" type="ORF">GCM10009745_57150</name>
</gene>
<evidence type="ECO:0000256" key="1">
    <source>
        <dbReference type="ARBA" id="ARBA00022553"/>
    </source>
</evidence>
<evidence type="ECO:0000256" key="4">
    <source>
        <dbReference type="ARBA" id="ARBA00023163"/>
    </source>
</evidence>
<dbReference type="PROSITE" id="PS50043">
    <property type="entry name" value="HTH_LUXR_2"/>
    <property type="match status" value="1"/>
</dbReference>
<dbReference type="InterPro" id="IPR000792">
    <property type="entry name" value="Tscrpt_reg_LuxR_C"/>
</dbReference>
<dbReference type="CDD" id="cd17535">
    <property type="entry name" value="REC_NarL-like"/>
    <property type="match status" value="1"/>
</dbReference>
<dbReference type="InterPro" id="IPR058245">
    <property type="entry name" value="NreC/VraR/RcsB-like_REC"/>
</dbReference>
<dbReference type="Proteomes" id="UP001500280">
    <property type="component" value="Unassembled WGS sequence"/>
</dbReference>
<dbReference type="EMBL" id="BAAANF010000018">
    <property type="protein sequence ID" value="GAA1702423.1"/>
    <property type="molecule type" value="Genomic_DNA"/>
</dbReference>
<evidence type="ECO:0000256" key="3">
    <source>
        <dbReference type="ARBA" id="ARBA00023125"/>
    </source>
</evidence>
<accession>A0ABN2ICJ7</accession>
<dbReference type="SMART" id="SM00421">
    <property type="entry name" value="HTH_LUXR"/>
    <property type="match status" value="1"/>
</dbReference>
<feature type="domain" description="HTH luxR-type" evidence="6">
    <location>
        <begin position="148"/>
        <end position="213"/>
    </location>
</feature>
<keyword evidence="3" id="KW-0238">DNA-binding</keyword>
<dbReference type="InterPro" id="IPR016032">
    <property type="entry name" value="Sig_transdc_resp-reg_C-effctor"/>
</dbReference>
<sequence length="215" mass="22504">MAAEQVAPEALRVVLADAHPVIRSGLRAVLQAIPDVAVAAEAESYGDTVRAVLMYRPDVVVLDLDLGRRTVTEILRSAPHTRILIFTMSDADESIVSALQAGALGYVLKDAPHDSILRAIRGVAAGEAVLGPTVARRLSGLVGCAVRDTGQLSGLTGRERDVLALITENLPNSAIAQRLGLAPKTISNHLSAIFAKLGVSSRAEAAARARHEGLG</sequence>
<name>A0ABN2ICJ7_9ACTN</name>
<comment type="caution">
    <text evidence="8">The sequence shown here is derived from an EMBL/GenBank/DDBJ whole genome shotgun (WGS) entry which is preliminary data.</text>
</comment>
<dbReference type="PANTHER" id="PTHR43214:SF24">
    <property type="entry name" value="TRANSCRIPTIONAL REGULATORY PROTEIN NARL-RELATED"/>
    <property type="match status" value="1"/>
</dbReference>
<dbReference type="InterPro" id="IPR039420">
    <property type="entry name" value="WalR-like"/>
</dbReference>
<dbReference type="PROSITE" id="PS50110">
    <property type="entry name" value="RESPONSE_REGULATORY"/>
    <property type="match status" value="1"/>
</dbReference>
<dbReference type="SMART" id="SM00448">
    <property type="entry name" value="REC"/>
    <property type="match status" value="1"/>
</dbReference>
<organism evidence="8 9">
    <name type="scientific">Kribbella yunnanensis</name>
    <dbReference type="NCBI Taxonomy" id="190194"/>
    <lineage>
        <taxon>Bacteria</taxon>
        <taxon>Bacillati</taxon>
        <taxon>Actinomycetota</taxon>
        <taxon>Actinomycetes</taxon>
        <taxon>Propionibacteriales</taxon>
        <taxon>Kribbellaceae</taxon>
        <taxon>Kribbella</taxon>
    </lineage>
</organism>
<evidence type="ECO:0000313" key="9">
    <source>
        <dbReference type="Proteomes" id="UP001500280"/>
    </source>
</evidence>
<reference evidence="8 9" key="1">
    <citation type="journal article" date="2019" name="Int. J. Syst. Evol. Microbiol.">
        <title>The Global Catalogue of Microorganisms (GCM) 10K type strain sequencing project: providing services to taxonomists for standard genome sequencing and annotation.</title>
        <authorList>
            <consortium name="The Broad Institute Genomics Platform"/>
            <consortium name="The Broad Institute Genome Sequencing Center for Infectious Disease"/>
            <person name="Wu L."/>
            <person name="Ma J."/>
        </authorList>
    </citation>
    <scope>NUCLEOTIDE SEQUENCE [LARGE SCALE GENOMIC DNA]</scope>
    <source>
        <strain evidence="8 9">JCM 14307</strain>
    </source>
</reference>
<dbReference type="PRINTS" id="PR00038">
    <property type="entry name" value="HTHLUXR"/>
</dbReference>
<feature type="domain" description="Response regulatory" evidence="7">
    <location>
        <begin position="12"/>
        <end position="124"/>
    </location>
</feature>
<dbReference type="SUPFAM" id="SSF46894">
    <property type="entry name" value="C-terminal effector domain of the bipartite response regulators"/>
    <property type="match status" value="1"/>
</dbReference>
<evidence type="ECO:0000313" key="8">
    <source>
        <dbReference type="EMBL" id="GAA1702423.1"/>
    </source>
</evidence>
<keyword evidence="9" id="KW-1185">Reference proteome</keyword>
<proteinExistence type="predicted"/>
<protein>
    <submittedName>
        <fullName evidence="8">Response regulator transcription factor</fullName>
    </submittedName>
</protein>
<dbReference type="PANTHER" id="PTHR43214">
    <property type="entry name" value="TWO-COMPONENT RESPONSE REGULATOR"/>
    <property type="match status" value="1"/>
</dbReference>
<evidence type="ECO:0000259" key="6">
    <source>
        <dbReference type="PROSITE" id="PS50043"/>
    </source>
</evidence>
<evidence type="ECO:0000256" key="5">
    <source>
        <dbReference type="PROSITE-ProRule" id="PRU00169"/>
    </source>
</evidence>
<keyword evidence="2" id="KW-0805">Transcription regulation</keyword>
<evidence type="ECO:0000259" key="7">
    <source>
        <dbReference type="PROSITE" id="PS50110"/>
    </source>
</evidence>
<dbReference type="InterPro" id="IPR001789">
    <property type="entry name" value="Sig_transdc_resp-reg_receiver"/>
</dbReference>
<dbReference type="SUPFAM" id="SSF52172">
    <property type="entry name" value="CheY-like"/>
    <property type="match status" value="1"/>
</dbReference>
<dbReference type="CDD" id="cd06170">
    <property type="entry name" value="LuxR_C_like"/>
    <property type="match status" value="1"/>
</dbReference>
<dbReference type="Pfam" id="PF00072">
    <property type="entry name" value="Response_reg"/>
    <property type="match status" value="1"/>
</dbReference>
<dbReference type="RefSeq" id="WP_344158560.1">
    <property type="nucleotide sequence ID" value="NZ_BAAANF010000018.1"/>
</dbReference>